<protein>
    <submittedName>
        <fullName evidence="2">Uncharacterized protein</fullName>
    </submittedName>
</protein>
<name>A0A5D2P2A4_GOSTO</name>
<reference evidence="2 3" key="1">
    <citation type="submission" date="2019-07" db="EMBL/GenBank/DDBJ databases">
        <title>WGS assembly of Gossypium tomentosum.</title>
        <authorList>
            <person name="Chen Z.J."/>
            <person name="Sreedasyam A."/>
            <person name="Ando A."/>
            <person name="Song Q."/>
            <person name="De L."/>
            <person name="Hulse-Kemp A."/>
            <person name="Ding M."/>
            <person name="Ye W."/>
            <person name="Kirkbride R."/>
            <person name="Jenkins J."/>
            <person name="Plott C."/>
            <person name="Lovell J."/>
            <person name="Lin Y.-M."/>
            <person name="Vaughn R."/>
            <person name="Liu B."/>
            <person name="Li W."/>
            <person name="Simpson S."/>
            <person name="Scheffler B."/>
            <person name="Saski C."/>
            <person name="Grover C."/>
            <person name="Hu G."/>
            <person name="Conover J."/>
            <person name="Carlson J."/>
            <person name="Shu S."/>
            <person name="Boston L."/>
            <person name="Williams M."/>
            <person name="Peterson D."/>
            <person name="Mcgee K."/>
            <person name="Jones D."/>
            <person name="Wendel J."/>
            <person name="Stelly D."/>
            <person name="Grimwood J."/>
            <person name="Schmutz J."/>
        </authorList>
    </citation>
    <scope>NUCLEOTIDE SEQUENCE [LARGE SCALE GENOMIC DNA]</scope>
    <source>
        <strain evidence="2">7179.01</strain>
    </source>
</reference>
<proteinExistence type="predicted"/>
<organism evidence="2 3">
    <name type="scientific">Gossypium tomentosum</name>
    <name type="common">Hawaiian cotton</name>
    <name type="synonym">Gossypium sandvicense</name>
    <dbReference type="NCBI Taxonomy" id="34277"/>
    <lineage>
        <taxon>Eukaryota</taxon>
        <taxon>Viridiplantae</taxon>
        <taxon>Streptophyta</taxon>
        <taxon>Embryophyta</taxon>
        <taxon>Tracheophyta</taxon>
        <taxon>Spermatophyta</taxon>
        <taxon>Magnoliopsida</taxon>
        <taxon>eudicotyledons</taxon>
        <taxon>Gunneridae</taxon>
        <taxon>Pentapetalae</taxon>
        <taxon>rosids</taxon>
        <taxon>malvids</taxon>
        <taxon>Malvales</taxon>
        <taxon>Malvaceae</taxon>
        <taxon>Malvoideae</taxon>
        <taxon>Gossypium</taxon>
    </lineage>
</organism>
<dbReference type="Proteomes" id="UP000322667">
    <property type="component" value="Chromosome A09"/>
</dbReference>
<feature type="region of interest" description="Disordered" evidence="1">
    <location>
        <begin position="21"/>
        <end position="42"/>
    </location>
</feature>
<gene>
    <name evidence="2" type="ORF">ES332_A09G074100v1</name>
</gene>
<evidence type="ECO:0000313" key="3">
    <source>
        <dbReference type="Proteomes" id="UP000322667"/>
    </source>
</evidence>
<keyword evidence="3" id="KW-1185">Reference proteome</keyword>
<accession>A0A5D2P2A4</accession>
<feature type="compositionally biased region" description="Low complexity" evidence="1">
    <location>
        <begin position="23"/>
        <end position="42"/>
    </location>
</feature>
<dbReference type="AlphaFoldDB" id="A0A5D2P2A4"/>
<evidence type="ECO:0000256" key="1">
    <source>
        <dbReference type="SAM" id="MobiDB-lite"/>
    </source>
</evidence>
<sequence length="113" mass="12374">MASRVRDENALQYISFHPPCSLSRSTDTSTSPATASSSLAASSGECENFRVFRFGPRGSCNVFFFLPIGVISYFTNTCHSNEEGGTNTLGECSTTKSCMLCLGRMNRFRKGIY</sequence>
<dbReference type="EMBL" id="CM017618">
    <property type="protein sequence ID" value="TYI09455.1"/>
    <property type="molecule type" value="Genomic_DNA"/>
</dbReference>
<evidence type="ECO:0000313" key="2">
    <source>
        <dbReference type="EMBL" id="TYI09455.1"/>
    </source>
</evidence>